<dbReference type="PANTHER" id="PTHR43685:SF3">
    <property type="entry name" value="SLR2126 PROTEIN"/>
    <property type="match status" value="1"/>
</dbReference>
<keyword evidence="1" id="KW-0812">Transmembrane</keyword>
<accession>A0A1J4SBS3</accession>
<gene>
    <name evidence="3" type="ORF">AUJ66_04950</name>
</gene>
<evidence type="ECO:0000313" key="3">
    <source>
        <dbReference type="EMBL" id="OIN96905.1"/>
    </source>
</evidence>
<protein>
    <recommendedName>
        <fullName evidence="2">Glycosyltransferase 2-like domain-containing protein</fullName>
    </recommendedName>
</protein>
<sequence>MDFAKKGESLNSIYLSVVIPTYNRSRILEKVLLAIYNQDYPSSSYEVIVVDDGSTDDTPEVIKSLNLPSSCIYIKLEKSGSARARNEGIRKAKAETIIFIDSDLIVIPSFLKEHIRFQKMYDKVIVRGPVIHTYNLENPFSTSKKITDMSRAFFATGNTSIKKKYLIRAGLFDEDFTEYGWEDLEIGIRLKKLGLRVMDNPGAIGYHYQKRFSLEDFPAREKRERNRATGAVIFCKKHPSLEVRWMTQNLPIFFLLERACFILNFLLPSKEKIASFLIRYKKDLLLTLFLNLYFYLLYLRYLYQERKKLI</sequence>
<keyword evidence="1" id="KW-0472">Membrane</keyword>
<dbReference type="SUPFAM" id="SSF53448">
    <property type="entry name" value="Nucleotide-diphospho-sugar transferases"/>
    <property type="match status" value="1"/>
</dbReference>
<feature type="transmembrane region" description="Helical" evidence="1">
    <location>
        <begin position="284"/>
        <end position="303"/>
    </location>
</feature>
<dbReference type="AlphaFoldDB" id="A0A1J4SBS3"/>
<dbReference type="InterPro" id="IPR001173">
    <property type="entry name" value="Glyco_trans_2-like"/>
</dbReference>
<keyword evidence="1" id="KW-1133">Transmembrane helix</keyword>
<reference evidence="3 4" key="1">
    <citation type="journal article" date="2016" name="Environ. Microbiol.">
        <title>Genomic resolution of a cold subsurface aquifer community provides metabolic insights for novel microbes adapted to high CO concentrations.</title>
        <authorList>
            <person name="Probst A.J."/>
            <person name="Castelle C.J."/>
            <person name="Singh A."/>
            <person name="Brown C.T."/>
            <person name="Anantharaman K."/>
            <person name="Sharon I."/>
            <person name="Hug L.A."/>
            <person name="Burstein D."/>
            <person name="Emerson J.B."/>
            <person name="Thomas B.C."/>
            <person name="Banfield J.F."/>
        </authorList>
    </citation>
    <scope>NUCLEOTIDE SEQUENCE [LARGE SCALE GENOMIC DNA]</scope>
    <source>
        <strain evidence="3">CG1_02_38_46</strain>
    </source>
</reference>
<dbReference type="Proteomes" id="UP000182278">
    <property type="component" value="Unassembled WGS sequence"/>
</dbReference>
<evidence type="ECO:0000313" key="4">
    <source>
        <dbReference type="Proteomes" id="UP000182278"/>
    </source>
</evidence>
<evidence type="ECO:0000259" key="2">
    <source>
        <dbReference type="Pfam" id="PF00535"/>
    </source>
</evidence>
<proteinExistence type="predicted"/>
<dbReference type="Pfam" id="PF00535">
    <property type="entry name" value="Glycos_transf_2"/>
    <property type="match status" value="1"/>
</dbReference>
<evidence type="ECO:0000256" key="1">
    <source>
        <dbReference type="SAM" id="Phobius"/>
    </source>
</evidence>
<dbReference type="InterPro" id="IPR029044">
    <property type="entry name" value="Nucleotide-diphossugar_trans"/>
</dbReference>
<organism evidence="3 4">
    <name type="scientific">Candidatus Desantisbacteria bacterium CG1_02_38_46</name>
    <dbReference type="NCBI Taxonomy" id="1817893"/>
    <lineage>
        <taxon>Bacteria</taxon>
        <taxon>Candidatus Desantisiibacteriota</taxon>
    </lineage>
</organism>
<dbReference type="PANTHER" id="PTHR43685">
    <property type="entry name" value="GLYCOSYLTRANSFERASE"/>
    <property type="match status" value="1"/>
</dbReference>
<name>A0A1J4SBS3_9BACT</name>
<dbReference type="Gene3D" id="3.90.550.10">
    <property type="entry name" value="Spore Coat Polysaccharide Biosynthesis Protein SpsA, Chain A"/>
    <property type="match status" value="1"/>
</dbReference>
<dbReference type="EMBL" id="MNUO01000072">
    <property type="protein sequence ID" value="OIN96905.1"/>
    <property type="molecule type" value="Genomic_DNA"/>
</dbReference>
<dbReference type="STRING" id="1817893.AUJ66_04950"/>
<dbReference type="InterPro" id="IPR050834">
    <property type="entry name" value="Glycosyltransf_2"/>
</dbReference>
<comment type="caution">
    <text evidence="3">The sequence shown here is derived from an EMBL/GenBank/DDBJ whole genome shotgun (WGS) entry which is preliminary data.</text>
</comment>
<feature type="domain" description="Glycosyltransferase 2-like" evidence="2">
    <location>
        <begin position="16"/>
        <end position="159"/>
    </location>
</feature>